<keyword evidence="4" id="KW-1185">Reference proteome</keyword>
<organism evidence="3 4">
    <name type="scientific">Kitasatospora cinereorecta</name>
    <dbReference type="NCBI Taxonomy" id="285560"/>
    <lineage>
        <taxon>Bacteria</taxon>
        <taxon>Bacillati</taxon>
        <taxon>Actinomycetota</taxon>
        <taxon>Actinomycetes</taxon>
        <taxon>Kitasatosporales</taxon>
        <taxon>Streptomycetaceae</taxon>
        <taxon>Kitasatospora</taxon>
    </lineage>
</organism>
<accession>A0ABW0VBQ8</accession>
<feature type="compositionally biased region" description="Pro residues" evidence="1">
    <location>
        <begin position="121"/>
        <end position="133"/>
    </location>
</feature>
<feature type="transmembrane region" description="Helical" evidence="2">
    <location>
        <begin position="69"/>
        <end position="91"/>
    </location>
</feature>
<comment type="caution">
    <text evidence="3">The sequence shown here is derived from an EMBL/GenBank/DDBJ whole genome shotgun (WGS) entry which is preliminary data.</text>
</comment>
<evidence type="ECO:0000256" key="2">
    <source>
        <dbReference type="SAM" id="Phobius"/>
    </source>
</evidence>
<evidence type="ECO:0000313" key="3">
    <source>
        <dbReference type="EMBL" id="MFC5643267.1"/>
    </source>
</evidence>
<gene>
    <name evidence="3" type="ORF">ACFPZF_18105</name>
</gene>
<evidence type="ECO:0000256" key="1">
    <source>
        <dbReference type="SAM" id="MobiDB-lite"/>
    </source>
</evidence>
<keyword evidence="2" id="KW-1133">Transmembrane helix</keyword>
<keyword evidence="2" id="KW-0812">Transmembrane</keyword>
<feature type="region of interest" description="Disordered" evidence="1">
    <location>
        <begin position="94"/>
        <end position="175"/>
    </location>
</feature>
<protein>
    <recommendedName>
        <fullName evidence="5">Adhesin</fullName>
    </recommendedName>
</protein>
<dbReference type="RefSeq" id="WP_380231429.1">
    <property type="nucleotide sequence ID" value="NZ_JBHSOC010000029.1"/>
</dbReference>
<dbReference type="EMBL" id="JBHSOC010000029">
    <property type="protein sequence ID" value="MFC5643267.1"/>
    <property type="molecule type" value="Genomic_DNA"/>
</dbReference>
<reference evidence="4" key="1">
    <citation type="journal article" date="2019" name="Int. J. Syst. Evol. Microbiol.">
        <title>The Global Catalogue of Microorganisms (GCM) 10K type strain sequencing project: providing services to taxonomists for standard genome sequencing and annotation.</title>
        <authorList>
            <consortium name="The Broad Institute Genomics Platform"/>
            <consortium name="The Broad Institute Genome Sequencing Center for Infectious Disease"/>
            <person name="Wu L."/>
            <person name="Ma J."/>
        </authorList>
    </citation>
    <scope>NUCLEOTIDE SEQUENCE [LARGE SCALE GENOMIC DNA]</scope>
    <source>
        <strain evidence="4">CGMCC 4.1622</strain>
    </source>
</reference>
<evidence type="ECO:0008006" key="5">
    <source>
        <dbReference type="Google" id="ProtNLM"/>
    </source>
</evidence>
<dbReference type="Proteomes" id="UP001596066">
    <property type="component" value="Unassembled WGS sequence"/>
</dbReference>
<feature type="compositionally biased region" description="Low complexity" evidence="1">
    <location>
        <begin position="94"/>
        <end position="120"/>
    </location>
</feature>
<proteinExistence type="predicted"/>
<feature type="compositionally biased region" description="Low complexity" evidence="1">
    <location>
        <begin position="134"/>
        <end position="163"/>
    </location>
</feature>
<sequence>MSETTSSSGRDRTAPHRPVAAAPAAGGAPATEPQATAAPMAEADRHGFISAFIGGVRPEAEQSRSGRRLVTIGVGAAVVTGIGALVVGAVASGSGKPAAQESHPAAPAAAASPTALAAEPGPAPGQPTTPAEPPATVVIAGGQPQQPAATTAPAAAGQPTTPAAAPPAQPAAPAKPTYSAVAGVGCSDKSTDVYLKDADFSKGSAGWLRSSTGGYRGDGCDGSYVAMPMSGDANKYDGGQGVLWHFDFRSKFTNASCTMQIYVPANSDKEYVGGNPSHYFLWNKRYDYGMSMTPLNSFDISQTGNRGSWVNAGTFAVDSGLVTLKLVNTGVDFGSTSVNHAHHAAAPVKLSCTAA</sequence>
<feature type="compositionally biased region" description="Low complexity" evidence="1">
    <location>
        <begin position="16"/>
        <end position="40"/>
    </location>
</feature>
<keyword evidence="2" id="KW-0472">Membrane</keyword>
<evidence type="ECO:0000313" key="4">
    <source>
        <dbReference type="Proteomes" id="UP001596066"/>
    </source>
</evidence>
<feature type="region of interest" description="Disordered" evidence="1">
    <location>
        <begin position="1"/>
        <end position="40"/>
    </location>
</feature>
<name>A0ABW0VBQ8_9ACTN</name>